<dbReference type="EMBL" id="MK500334">
    <property type="protein sequence ID" value="QBK86216.1"/>
    <property type="molecule type" value="Genomic_DNA"/>
</dbReference>
<sequence length="219" mass="24887">MDDPQYQVFREDNPAYRYTKYPFRKQHLQLLYPGRLLTQEYHYTGENIPNENPEGLLKTKTHDAALAKAASMEQEALARHLGGKDKVVRHPAVEPEAVLEDPKLTSLTLGDTAGLNPNLDKVPSKYDNLRGIEEENVAIVDRVREDEERKNFRSEKTSATVPVPPYDWKEDAGVEAYDGKVPQEPVCKNTKSSPNMMLWFVLGIFAIVLIAFLVCIFQI</sequence>
<feature type="transmembrane region" description="Helical" evidence="1">
    <location>
        <begin position="196"/>
        <end position="217"/>
    </location>
</feature>
<accession>A0A481YUN8</accession>
<keyword evidence="1" id="KW-1133">Transmembrane helix</keyword>
<proteinExistence type="predicted"/>
<reference evidence="2" key="1">
    <citation type="journal article" date="2019" name="MBio">
        <title>Virus Genomes from Deep Sea Sediments Expand the Ocean Megavirome and Support Independent Origins of Viral Gigantism.</title>
        <authorList>
            <person name="Backstrom D."/>
            <person name="Yutin N."/>
            <person name="Jorgensen S.L."/>
            <person name="Dharamshi J."/>
            <person name="Homa F."/>
            <person name="Zaremba-Niedwiedzka K."/>
            <person name="Spang A."/>
            <person name="Wolf Y.I."/>
            <person name="Koonin E.V."/>
            <person name="Ettema T.J."/>
        </authorList>
    </citation>
    <scope>NUCLEOTIDE SEQUENCE</scope>
</reference>
<evidence type="ECO:0000256" key="1">
    <source>
        <dbReference type="SAM" id="Phobius"/>
    </source>
</evidence>
<evidence type="ECO:0000313" key="2">
    <source>
        <dbReference type="EMBL" id="QBK86216.1"/>
    </source>
</evidence>
<keyword evidence="1" id="KW-0812">Transmembrane</keyword>
<protein>
    <submittedName>
        <fullName evidence="2">Uncharacterized protein</fullName>
    </submittedName>
</protein>
<organism evidence="2">
    <name type="scientific">Marseillevirus LCMAC102</name>
    <dbReference type="NCBI Taxonomy" id="2506603"/>
    <lineage>
        <taxon>Viruses</taxon>
        <taxon>Varidnaviria</taxon>
        <taxon>Bamfordvirae</taxon>
        <taxon>Nucleocytoviricota</taxon>
        <taxon>Megaviricetes</taxon>
        <taxon>Pimascovirales</taxon>
        <taxon>Pimascovirales incertae sedis</taxon>
        <taxon>Marseilleviridae</taxon>
    </lineage>
</organism>
<keyword evidence="1" id="KW-0472">Membrane</keyword>
<name>A0A481YUN8_9VIRU</name>
<gene>
    <name evidence="2" type="ORF">LCMAC102_00100</name>
</gene>